<proteinExistence type="predicted"/>
<keyword evidence="2" id="KW-1185">Reference proteome</keyword>
<organism evidence="1 2">
    <name type="scientific">Gigaspora margarita</name>
    <dbReference type="NCBI Taxonomy" id="4874"/>
    <lineage>
        <taxon>Eukaryota</taxon>
        <taxon>Fungi</taxon>
        <taxon>Fungi incertae sedis</taxon>
        <taxon>Mucoromycota</taxon>
        <taxon>Glomeromycotina</taxon>
        <taxon>Glomeromycetes</taxon>
        <taxon>Diversisporales</taxon>
        <taxon>Gigasporaceae</taxon>
        <taxon>Gigaspora</taxon>
    </lineage>
</organism>
<accession>A0ABN7VLW3</accession>
<evidence type="ECO:0000313" key="1">
    <source>
        <dbReference type="EMBL" id="CAG8784125.1"/>
    </source>
</evidence>
<reference evidence="1 2" key="1">
    <citation type="submission" date="2021-06" db="EMBL/GenBank/DDBJ databases">
        <authorList>
            <person name="Kallberg Y."/>
            <person name="Tangrot J."/>
            <person name="Rosling A."/>
        </authorList>
    </citation>
    <scope>NUCLEOTIDE SEQUENCE [LARGE SCALE GENOMIC DNA]</scope>
    <source>
        <strain evidence="1 2">120-4 pot B 10/14</strain>
    </source>
</reference>
<sequence length="196" mass="22137">MFTAHRHYHPAKVSLALVAKTDIKQYINKYYCLASVKAARVFEAVFASDTIVILQDDKVKISLGISIVGCTFKTIQSINKPITVEDHDFSKESKMKLIPSVYLLIDPNDLNTILRFGQLAIFIRPEYFVGTSLLTHMADLLSLVNDQDFGLVLLKENNALNLDYLTIHTYVLYQSAYNPVEKSMASLSKKLALLYL</sequence>
<evidence type="ECO:0000313" key="2">
    <source>
        <dbReference type="Proteomes" id="UP000789901"/>
    </source>
</evidence>
<dbReference type="Proteomes" id="UP000789901">
    <property type="component" value="Unassembled WGS sequence"/>
</dbReference>
<dbReference type="EMBL" id="CAJVQB010017411">
    <property type="protein sequence ID" value="CAG8784125.1"/>
    <property type="molecule type" value="Genomic_DNA"/>
</dbReference>
<comment type="caution">
    <text evidence="1">The sequence shown here is derived from an EMBL/GenBank/DDBJ whole genome shotgun (WGS) entry which is preliminary data.</text>
</comment>
<gene>
    <name evidence="1" type="ORF">GMARGA_LOCUS20157</name>
</gene>
<protein>
    <submittedName>
        <fullName evidence="1">5835_t:CDS:1</fullName>
    </submittedName>
</protein>
<name>A0ABN7VLW3_GIGMA</name>